<evidence type="ECO:0000256" key="10">
    <source>
        <dbReference type="ARBA" id="ARBA00037764"/>
    </source>
</evidence>
<feature type="transmembrane region" description="Helical" evidence="13">
    <location>
        <begin position="146"/>
        <end position="171"/>
    </location>
</feature>
<comment type="similarity">
    <text evidence="11">Belongs to the insect chemoreceptor superfamily. Heteromeric odorant receptor channel (TC 1.A.69) family. Or2a subfamily.</text>
</comment>
<evidence type="ECO:0000256" key="12">
    <source>
        <dbReference type="ARBA" id="ARBA00038679"/>
    </source>
</evidence>
<evidence type="ECO:0000256" key="3">
    <source>
        <dbReference type="ARBA" id="ARBA00022606"/>
    </source>
</evidence>
<dbReference type="AlphaFoldDB" id="A0A5H2X613"/>
<feature type="transmembrane region" description="Helical" evidence="13">
    <location>
        <begin position="192"/>
        <end position="213"/>
    </location>
</feature>
<dbReference type="InterPro" id="IPR004117">
    <property type="entry name" value="7tm6_olfct_rcpt"/>
</dbReference>
<keyword evidence="4 13" id="KW-0812">Transmembrane</keyword>
<evidence type="ECO:0000256" key="2">
    <source>
        <dbReference type="ARBA" id="ARBA00022475"/>
    </source>
</evidence>
<keyword evidence="5 13" id="KW-0552">Olfaction</keyword>
<evidence type="ECO:0000256" key="6">
    <source>
        <dbReference type="ARBA" id="ARBA00022989"/>
    </source>
</evidence>
<feature type="transmembrane region" description="Helical" evidence="13">
    <location>
        <begin position="316"/>
        <end position="334"/>
    </location>
</feature>
<evidence type="ECO:0000256" key="8">
    <source>
        <dbReference type="ARBA" id="ARBA00023170"/>
    </source>
</evidence>
<dbReference type="GO" id="GO:0005886">
    <property type="term" value="C:plasma membrane"/>
    <property type="evidence" value="ECO:0007669"/>
    <property type="project" value="UniProtKB-SubCell"/>
</dbReference>
<feature type="transmembrane region" description="Helical" evidence="13">
    <location>
        <begin position="219"/>
        <end position="237"/>
    </location>
</feature>
<gene>
    <name evidence="14" type="primary">ZcucOR94b</name>
</gene>
<dbReference type="EMBL" id="FX986234">
    <property type="protein sequence ID" value="BBL78090.1"/>
    <property type="molecule type" value="mRNA"/>
</dbReference>
<protein>
    <recommendedName>
        <fullName evidence="13">Odorant receptor</fullName>
    </recommendedName>
</protein>
<dbReference type="GO" id="GO:0007165">
    <property type="term" value="P:signal transduction"/>
    <property type="evidence" value="ECO:0007669"/>
    <property type="project" value="UniProtKB-KW"/>
</dbReference>
<name>A0A5H2X613_ZEUCU</name>
<dbReference type="PANTHER" id="PTHR21137:SF37">
    <property type="entry name" value="ODORANT RECEPTOR 46A, ISOFORM B-RELATED"/>
    <property type="match status" value="1"/>
</dbReference>
<evidence type="ECO:0000313" key="14">
    <source>
        <dbReference type="EMBL" id="BBL78090.1"/>
    </source>
</evidence>
<evidence type="ECO:0000256" key="11">
    <source>
        <dbReference type="ARBA" id="ARBA00037946"/>
    </source>
</evidence>
<sequence>MATKKCSSNSLSSISRISAARFIIFTLKAIGLWQWTADSSQLANSRLSYLFKLQRVHGLILHIPISFTYITLMFTAVLLSQELEEISSVLHVLLTEFALVVKILHIWRLRNATWRYMDELANEPMYAFRRQCEWTKWQHAQRSFAIIAYTYILGSLAVVVFGCIGVMLTPADVYILPFNFYIPFEWRHPRKYWYAWTYSSLCMLLTCISNVSLDMIFCYFMFHLSLLYKLIGWRLTALRRPKSTRGRVRDGGGEDESEVIDQMAEIFQMHKKLKRLTKKCEALVSVPVLAQIVLSAFILCFSGYRLQQMDNMENVGILISTIQFASVMILQIFLPCHYGDAVNEYSNALTNDIFNSDWTTFDVPSRKFMILYMELLKRPANLKAANFFKIGLPVFAKTINNAYSIFALLLNMNK</sequence>
<keyword evidence="3 13" id="KW-0716">Sensory transduction</keyword>
<evidence type="ECO:0000256" key="9">
    <source>
        <dbReference type="ARBA" id="ARBA00023224"/>
    </source>
</evidence>
<dbReference type="Pfam" id="PF02949">
    <property type="entry name" value="7tm_6"/>
    <property type="match status" value="1"/>
</dbReference>
<comment type="subcellular location">
    <subcellularLocation>
        <location evidence="1 13">Cell membrane</location>
        <topology evidence="1 13">Multi-pass membrane protein</topology>
    </subcellularLocation>
</comment>
<dbReference type="GO" id="GO:0004984">
    <property type="term" value="F:olfactory receptor activity"/>
    <property type="evidence" value="ECO:0007669"/>
    <property type="project" value="InterPro"/>
</dbReference>
<evidence type="ECO:0000256" key="4">
    <source>
        <dbReference type="ARBA" id="ARBA00022692"/>
    </source>
</evidence>
<evidence type="ECO:0000256" key="7">
    <source>
        <dbReference type="ARBA" id="ARBA00023136"/>
    </source>
</evidence>
<proteinExistence type="evidence at transcript level"/>
<dbReference type="PANTHER" id="PTHR21137">
    <property type="entry name" value="ODORANT RECEPTOR"/>
    <property type="match status" value="1"/>
</dbReference>
<keyword evidence="7 13" id="KW-0472">Membrane</keyword>
<accession>A0A5H2X613</accession>
<comment type="function">
    <text evidence="10">Odorant receptor which mediates acceptance or avoidance behavior, depending on its substrates. The odorant receptor repertoire encodes a large collection of odor stimuli that vary widely in identity, intensity, and duration. May form a complex with Orco to form odorant-sensing units, providing sensitive and prolonged odorant signaling and calcium permeability.</text>
</comment>
<evidence type="ECO:0000256" key="13">
    <source>
        <dbReference type="RuleBase" id="RU351113"/>
    </source>
</evidence>
<keyword evidence="8 13" id="KW-0675">Receptor</keyword>
<comment type="subunit">
    <text evidence="12">Interacts with Orco. Complexes exist early in the endomembrane system in olfactory sensory neurons (OSNs), coupling these complexes to the conserved ciliary trafficking pathway.</text>
</comment>
<feature type="transmembrane region" description="Helical" evidence="13">
    <location>
        <begin position="282"/>
        <end position="304"/>
    </location>
</feature>
<keyword evidence="2" id="KW-1003">Cell membrane</keyword>
<feature type="transmembrane region" description="Helical" evidence="13">
    <location>
        <begin position="86"/>
        <end position="107"/>
    </location>
</feature>
<evidence type="ECO:0000256" key="5">
    <source>
        <dbReference type="ARBA" id="ARBA00022725"/>
    </source>
</evidence>
<keyword evidence="9 13" id="KW-0807">Transducer</keyword>
<keyword evidence="6 13" id="KW-1133">Transmembrane helix</keyword>
<reference evidence="14" key="1">
    <citation type="journal article" date="2019" name="Comp. Biochem. Physiol. B, Biochem. Mol. Biol.">
        <title>Functional characterization of olfactory receptors in three Dacini fruit flies (Diptera: Tephritidae) that respond to 1-nonanol analogs as components in the rectal glands.</title>
        <authorList>
            <person name="Ono H."/>
            <person name="Miyazaki H."/>
            <person name="Mitsuno H."/>
            <person name="Ozaki K."/>
            <person name="Kanzaki R."/>
            <person name="Nishida R."/>
        </authorList>
    </citation>
    <scope>NUCLEOTIDE SEQUENCE</scope>
    <source>
        <tissue evidence="14">Chemosensory organs</tissue>
    </source>
</reference>
<evidence type="ECO:0000256" key="1">
    <source>
        <dbReference type="ARBA" id="ARBA00004651"/>
    </source>
</evidence>
<organism evidence="14">
    <name type="scientific">Zeugodacus cucurbitae</name>
    <name type="common">Melon fruit fly</name>
    <name type="synonym">Bactrocera cucurbitae</name>
    <dbReference type="NCBI Taxonomy" id="28588"/>
    <lineage>
        <taxon>Eukaryota</taxon>
        <taxon>Metazoa</taxon>
        <taxon>Ecdysozoa</taxon>
        <taxon>Arthropoda</taxon>
        <taxon>Hexapoda</taxon>
        <taxon>Insecta</taxon>
        <taxon>Pterygota</taxon>
        <taxon>Neoptera</taxon>
        <taxon>Endopterygota</taxon>
        <taxon>Diptera</taxon>
        <taxon>Brachycera</taxon>
        <taxon>Muscomorpha</taxon>
        <taxon>Tephritoidea</taxon>
        <taxon>Tephritidae</taxon>
        <taxon>Zeugodacus</taxon>
        <taxon>Zeugodacus</taxon>
    </lineage>
</organism>
<feature type="transmembrane region" description="Helical" evidence="13">
    <location>
        <begin position="56"/>
        <end position="79"/>
    </location>
</feature>
<dbReference type="GO" id="GO:0005549">
    <property type="term" value="F:odorant binding"/>
    <property type="evidence" value="ECO:0007669"/>
    <property type="project" value="InterPro"/>
</dbReference>